<feature type="transmembrane region" description="Helical" evidence="7">
    <location>
        <begin position="131"/>
        <end position="149"/>
    </location>
</feature>
<accession>A0A316YJW6</accession>
<proteinExistence type="predicted"/>
<evidence type="ECO:0000256" key="7">
    <source>
        <dbReference type="SAM" id="Phobius"/>
    </source>
</evidence>
<feature type="transmembrane region" description="Helical" evidence="7">
    <location>
        <begin position="482"/>
        <end position="502"/>
    </location>
</feature>
<dbReference type="EMBL" id="KZ819637">
    <property type="protein sequence ID" value="PWN89491.1"/>
    <property type="molecule type" value="Genomic_DNA"/>
</dbReference>
<keyword evidence="2" id="KW-1003">Cell membrane</keyword>
<feature type="transmembrane region" description="Helical" evidence="7">
    <location>
        <begin position="20"/>
        <end position="37"/>
    </location>
</feature>
<protein>
    <recommendedName>
        <fullName evidence="10">MFS general substrate transporter</fullName>
    </recommendedName>
</protein>
<sequence length="547" mass="60213">MGRLPPVWSCFTPSQKHNIILYVWGIMMYKFGLEYFNGAFMTMANERFEQADRYQKMAILTGVNYAAQGLGSIIIAPLVKRYPTRTVLSVGVMVFGFVSAAILVVDAVTGGAIKFNTPNNQTKYGRWNPNLLFPIFTAAGVSYGMIELIRKIIPRDIVGGDVDLLKRMDAMVHVLYEVAGTFAALTSSGLIDKLGYNYSSILSPILFSAAATIWFFIDPERIAIDEEECPSTSSTDEFKKDSNLIDNARKHASTSTAEHPHYHTSILESWFEALRSFAKACYYGAWLCCTHRKFVWLVPSYALGLYAHRYLENGLIPMFSKLVLGESSYAQIIVGGSNAGELLGALSVMLALHIFPTPIPWLRLDALLLNLVWVLPIFPVVRKQVSSAWKLAPCMIPISYGWAGGDCSLSAHIQAILARIEAKDEDVSSLGAVMAFLYIVYLVAYSIISTLMGRYVDARLNALGPSASPQAESAEARSALKLVAGLQFTLISVVILASTFIPKGSKSWNPMKLDGQSFGKGHEHDDDEKPTTEKDSDKGQLQLAVPI</sequence>
<dbReference type="RefSeq" id="XP_025376689.1">
    <property type="nucleotide sequence ID" value="XM_025523622.1"/>
</dbReference>
<dbReference type="GO" id="GO:0005886">
    <property type="term" value="C:plasma membrane"/>
    <property type="evidence" value="ECO:0007669"/>
    <property type="project" value="UniProtKB-SubCell"/>
</dbReference>
<dbReference type="AlphaFoldDB" id="A0A316YJW6"/>
<feature type="transmembrane region" description="Helical" evidence="7">
    <location>
        <begin position="361"/>
        <end position="381"/>
    </location>
</feature>
<feature type="transmembrane region" description="Helical" evidence="7">
    <location>
        <begin position="197"/>
        <end position="217"/>
    </location>
</feature>
<feature type="transmembrane region" description="Helical" evidence="7">
    <location>
        <begin position="329"/>
        <end position="355"/>
    </location>
</feature>
<dbReference type="GeneID" id="37045538"/>
<feature type="transmembrane region" description="Helical" evidence="7">
    <location>
        <begin position="86"/>
        <end position="111"/>
    </location>
</feature>
<evidence type="ECO:0000256" key="1">
    <source>
        <dbReference type="ARBA" id="ARBA00004651"/>
    </source>
</evidence>
<keyword evidence="4 7" id="KW-1133">Transmembrane helix</keyword>
<evidence type="ECO:0000256" key="2">
    <source>
        <dbReference type="ARBA" id="ARBA00022475"/>
    </source>
</evidence>
<dbReference type="Gene3D" id="1.20.1250.20">
    <property type="entry name" value="MFS general substrate transporter like domains"/>
    <property type="match status" value="1"/>
</dbReference>
<dbReference type="Proteomes" id="UP000245768">
    <property type="component" value="Unassembled WGS sequence"/>
</dbReference>
<evidence type="ECO:0000313" key="8">
    <source>
        <dbReference type="EMBL" id="PWN89491.1"/>
    </source>
</evidence>
<dbReference type="PANTHER" id="PTHR23513:SF6">
    <property type="entry name" value="MAJOR FACILITATOR SUPERFAMILY ASSOCIATED DOMAIN-CONTAINING PROTEIN"/>
    <property type="match status" value="1"/>
</dbReference>
<gene>
    <name evidence="8" type="ORF">FA10DRAFT_280489</name>
</gene>
<comment type="subcellular location">
    <subcellularLocation>
        <location evidence="1">Cell membrane</location>
        <topology evidence="1">Multi-pass membrane protein</topology>
    </subcellularLocation>
</comment>
<evidence type="ECO:0000256" key="3">
    <source>
        <dbReference type="ARBA" id="ARBA00022692"/>
    </source>
</evidence>
<evidence type="ECO:0000256" key="5">
    <source>
        <dbReference type="ARBA" id="ARBA00023136"/>
    </source>
</evidence>
<dbReference type="OrthoDB" id="5344169at2759"/>
<evidence type="ECO:0000256" key="4">
    <source>
        <dbReference type="ARBA" id="ARBA00022989"/>
    </source>
</evidence>
<feature type="transmembrane region" description="Helical" evidence="7">
    <location>
        <begin position="57"/>
        <end position="79"/>
    </location>
</feature>
<feature type="transmembrane region" description="Helical" evidence="7">
    <location>
        <begin position="170"/>
        <end position="191"/>
    </location>
</feature>
<dbReference type="InParanoid" id="A0A316YJW6"/>
<evidence type="ECO:0000313" key="9">
    <source>
        <dbReference type="Proteomes" id="UP000245768"/>
    </source>
</evidence>
<dbReference type="InterPro" id="IPR036259">
    <property type="entry name" value="MFS_trans_sf"/>
</dbReference>
<evidence type="ECO:0000256" key="6">
    <source>
        <dbReference type="SAM" id="MobiDB-lite"/>
    </source>
</evidence>
<dbReference type="SUPFAM" id="SSF103473">
    <property type="entry name" value="MFS general substrate transporter"/>
    <property type="match status" value="1"/>
</dbReference>
<keyword evidence="9" id="KW-1185">Reference proteome</keyword>
<feature type="region of interest" description="Disordered" evidence="6">
    <location>
        <begin position="512"/>
        <end position="547"/>
    </location>
</feature>
<feature type="transmembrane region" description="Helical" evidence="7">
    <location>
        <begin position="427"/>
        <end position="448"/>
    </location>
</feature>
<dbReference type="PANTHER" id="PTHR23513">
    <property type="entry name" value="INTEGRAL MEMBRANE EFFLUX PROTEIN-RELATED"/>
    <property type="match status" value="1"/>
</dbReference>
<reference evidence="8 9" key="1">
    <citation type="journal article" date="2018" name="Mol. Biol. Evol.">
        <title>Broad Genomic Sampling Reveals a Smut Pathogenic Ancestry of the Fungal Clade Ustilaginomycotina.</title>
        <authorList>
            <person name="Kijpornyongpan T."/>
            <person name="Mondo S.J."/>
            <person name="Barry K."/>
            <person name="Sandor L."/>
            <person name="Lee J."/>
            <person name="Lipzen A."/>
            <person name="Pangilinan J."/>
            <person name="LaButti K."/>
            <person name="Hainaut M."/>
            <person name="Henrissat B."/>
            <person name="Grigoriev I.V."/>
            <person name="Spatafora J.W."/>
            <person name="Aime M.C."/>
        </authorList>
    </citation>
    <scope>NUCLEOTIDE SEQUENCE [LARGE SCALE GENOMIC DNA]</scope>
    <source>
        <strain evidence="8 9">MCA 4198</strain>
    </source>
</reference>
<name>A0A316YJW6_9BASI</name>
<organism evidence="8 9">
    <name type="scientific">Acaromyces ingoldii</name>
    <dbReference type="NCBI Taxonomy" id="215250"/>
    <lineage>
        <taxon>Eukaryota</taxon>
        <taxon>Fungi</taxon>
        <taxon>Dikarya</taxon>
        <taxon>Basidiomycota</taxon>
        <taxon>Ustilaginomycotina</taxon>
        <taxon>Exobasidiomycetes</taxon>
        <taxon>Exobasidiales</taxon>
        <taxon>Cryptobasidiaceae</taxon>
        <taxon>Acaromyces</taxon>
    </lineage>
</organism>
<evidence type="ECO:0008006" key="10">
    <source>
        <dbReference type="Google" id="ProtNLM"/>
    </source>
</evidence>
<keyword evidence="5 7" id="KW-0472">Membrane</keyword>
<feature type="compositionally biased region" description="Basic and acidic residues" evidence="6">
    <location>
        <begin position="520"/>
        <end position="538"/>
    </location>
</feature>
<keyword evidence="3 7" id="KW-0812">Transmembrane</keyword>